<organism evidence="3 4">
    <name type="scientific">Nocardia goodfellowii</name>
    <dbReference type="NCBI Taxonomy" id="882446"/>
    <lineage>
        <taxon>Bacteria</taxon>
        <taxon>Bacillati</taxon>
        <taxon>Actinomycetota</taxon>
        <taxon>Actinomycetes</taxon>
        <taxon>Mycobacteriales</taxon>
        <taxon>Nocardiaceae</taxon>
        <taxon>Nocardia</taxon>
    </lineage>
</organism>
<dbReference type="SUPFAM" id="SSF54637">
    <property type="entry name" value="Thioesterase/thiol ester dehydrase-isomerase"/>
    <property type="match status" value="1"/>
</dbReference>
<name>A0ABS4QN69_9NOCA</name>
<accession>A0ABS4QN69</accession>
<keyword evidence="4" id="KW-1185">Reference proteome</keyword>
<proteinExistence type="predicted"/>
<dbReference type="Pfam" id="PF03061">
    <property type="entry name" value="4HBT"/>
    <property type="match status" value="1"/>
</dbReference>
<dbReference type="InterPro" id="IPR029069">
    <property type="entry name" value="HotDog_dom_sf"/>
</dbReference>
<evidence type="ECO:0000259" key="2">
    <source>
        <dbReference type="Pfam" id="PF03061"/>
    </source>
</evidence>
<evidence type="ECO:0000313" key="3">
    <source>
        <dbReference type="EMBL" id="MBP2193154.1"/>
    </source>
</evidence>
<keyword evidence="1" id="KW-0378">Hydrolase</keyword>
<evidence type="ECO:0000313" key="4">
    <source>
        <dbReference type="Proteomes" id="UP001519325"/>
    </source>
</evidence>
<protein>
    <submittedName>
        <fullName evidence="3">Uncharacterized protein (TIGR00369 family)</fullName>
    </submittedName>
</protein>
<feature type="domain" description="Thioesterase" evidence="2">
    <location>
        <begin position="45"/>
        <end position="120"/>
    </location>
</feature>
<dbReference type="NCBIfam" id="TIGR00369">
    <property type="entry name" value="unchar_dom_1"/>
    <property type="match status" value="1"/>
</dbReference>
<comment type="caution">
    <text evidence="3">The sequence shown here is derived from an EMBL/GenBank/DDBJ whole genome shotgun (WGS) entry which is preliminary data.</text>
</comment>
<dbReference type="Proteomes" id="UP001519325">
    <property type="component" value="Unassembled WGS sequence"/>
</dbReference>
<evidence type="ECO:0000256" key="1">
    <source>
        <dbReference type="ARBA" id="ARBA00022801"/>
    </source>
</evidence>
<dbReference type="InterPro" id="IPR003736">
    <property type="entry name" value="PAAI_dom"/>
</dbReference>
<reference evidence="3 4" key="1">
    <citation type="submission" date="2021-03" db="EMBL/GenBank/DDBJ databases">
        <title>Sequencing the genomes of 1000 actinobacteria strains.</title>
        <authorList>
            <person name="Klenk H.-P."/>
        </authorList>
    </citation>
    <scope>NUCLEOTIDE SEQUENCE [LARGE SCALE GENOMIC DNA]</scope>
    <source>
        <strain evidence="3 4">DSM 45516</strain>
    </source>
</reference>
<sequence length="133" mass="13414">MTVTAEDVYALAPFVRTLGVEFDRIQPDAVVARLTHSVALSTTGGGLHGGAVMALGDATAAVCAALNGTPGILPATADSTTHFLSPVTDVAIATAIPLRVSGRQVVVTVEVRDGAGALCAHIVQTVRLISGRG</sequence>
<dbReference type="InterPro" id="IPR006683">
    <property type="entry name" value="Thioestr_dom"/>
</dbReference>
<dbReference type="Gene3D" id="3.10.129.10">
    <property type="entry name" value="Hotdog Thioesterase"/>
    <property type="match status" value="1"/>
</dbReference>
<dbReference type="CDD" id="cd03443">
    <property type="entry name" value="PaaI_thioesterase"/>
    <property type="match status" value="1"/>
</dbReference>
<dbReference type="RefSeq" id="WP_209896447.1">
    <property type="nucleotide sequence ID" value="NZ_JAGGMR010000001.1"/>
</dbReference>
<gene>
    <name evidence="3" type="ORF">BJ987_006055</name>
</gene>
<dbReference type="EMBL" id="JAGGMR010000001">
    <property type="protein sequence ID" value="MBP2193154.1"/>
    <property type="molecule type" value="Genomic_DNA"/>
</dbReference>